<proteinExistence type="predicted"/>
<organism evidence="1 2">
    <name type="scientific">Streptomyces atroolivaceus</name>
    <dbReference type="NCBI Taxonomy" id="66869"/>
    <lineage>
        <taxon>Bacteria</taxon>
        <taxon>Bacillati</taxon>
        <taxon>Actinomycetota</taxon>
        <taxon>Actinomycetes</taxon>
        <taxon>Kitasatosporales</taxon>
        <taxon>Streptomycetaceae</taxon>
        <taxon>Streptomyces</taxon>
    </lineage>
</organism>
<accession>A0ABV9V425</accession>
<evidence type="ECO:0000313" key="2">
    <source>
        <dbReference type="Proteomes" id="UP001595908"/>
    </source>
</evidence>
<dbReference type="EMBL" id="JBHSJE010000001">
    <property type="protein sequence ID" value="MFC4976920.1"/>
    <property type="molecule type" value="Genomic_DNA"/>
</dbReference>
<name>A0ABV9V425_STRAZ</name>
<reference evidence="2" key="1">
    <citation type="journal article" date="2019" name="Int. J. Syst. Evol. Microbiol.">
        <title>The Global Catalogue of Microorganisms (GCM) 10K type strain sequencing project: providing services to taxonomists for standard genome sequencing and annotation.</title>
        <authorList>
            <consortium name="The Broad Institute Genomics Platform"/>
            <consortium name="The Broad Institute Genome Sequencing Center for Infectious Disease"/>
            <person name="Wu L."/>
            <person name="Ma J."/>
        </authorList>
    </citation>
    <scope>NUCLEOTIDE SEQUENCE [LARGE SCALE GENOMIC DNA]</scope>
    <source>
        <strain evidence="2">ICMP 257</strain>
    </source>
</reference>
<evidence type="ECO:0008006" key="3">
    <source>
        <dbReference type="Google" id="ProtNLM"/>
    </source>
</evidence>
<gene>
    <name evidence="1" type="ORF">ACFPL4_00915</name>
</gene>
<evidence type="ECO:0000313" key="1">
    <source>
        <dbReference type="EMBL" id="MFC4976920.1"/>
    </source>
</evidence>
<dbReference type="Proteomes" id="UP001595908">
    <property type="component" value="Unassembled WGS sequence"/>
</dbReference>
<dbReference type="RefSeq" id="WP_244300073.1">
    <property type="nucleotide sequence ID" value="NZ_JBFAGR010000001.1"/>
</dbReference>
<comment type="caution">
    <text evidence="1">The sequence shown here is derived from an EMBL/GenBank/DDBJ whole genome shotgun (WGS) entry which is preliminary data.</text>
</comment>
<keyword evidence="2" id="KW-1185">Reference proteome</keyword>
<sequence length="47" mass="5244">MIVRLAREQDVTAFLGPAAQVEDWFGPMVEEPGPEGGSRQVYRRPVT</sequence>
<dbReference type="GeneID" id="31237898"/>
<protein>
    <recommendedName>
        <fullName evidence="3">GNAT family N-acetyltransferase</fullName>
    </recommendedName>
</protein>